<dbReference type="InterPro" id="IPR001054">
    <property type="entry name" value="A/G_cyclase"/>
</dbReference>
<comment type="subcellular location">
    <subcellularLocation>
        <location evidence="7">Cell membrane</location>
        <topology evidence="7">Peripheral membrane protein</topology>
        <orientation evidence="7">Cytoplasmic side</orientation>
    </subcellularLocation>
    <subcellularLocation>
        <location evidence="5">Cell projection</location>
        <location evidence="5">Cilium</location>
    </subcellularLocation>
    <subcellularLocation>
        <location evidence="6">Cytoplasm</location>
        <location evidence="6">Cytoskeleton</location>
    </subcellularLocation>
    <subcellularLocation>
        <location evidence="8">Cytoplasm</location>
        <location evidence="8">Perinuclear region</location>
    </subcellularLocation>
    <subcellularLocation>
        <location evidence="4">Nucleus</location>
    </subcellularLocation>
</comment>
<keyword evidence="21" id="KW-0539">Nucleus</keyword>
<dbReference type="Proteomes" id="UP000000715">
    <property type="component" value="Unplaced"/>
</dbReference>
<comment type="function">
    <text evidence="23">Catalyzes the formation of the signaling molecule cAMP. May function as sensor that mediates responses to changes in cellular bicarbonate and CO(2) levels. Has a critical role in mammalian spermatogenesis by producing the cAMP which regulates cAMP-responsive nuclear factors indispensable for sperm maturation in the epididymis. Induces capacitation, the maturational process that sperm undergo prior to fertilization. Involved in ciliary beat regulation.</text>
</comment>
<keyword evidence="14" id="KW-0547">Nucleotide-binding</keyword>
<comment type="catalytic activity">
    <reaction evidence="1">
        <text>ATP = 3',5'-cyclic AMP + diphosphate</text>
        <dbReference type="Rhea" id="RHEA:15389"/>
        <dbReference type="ChEBI" id="CHEBI:30616"/>
        <dbReference type="ChEBI" id="CHEBI:33019"/>
        <dbReference type="ChEBI" id="CHEBI:58165"/>
        <dbReference type="EC" id="4.6.1.1"/>
    </reaction>
</comment>
<evidence type="ECO:0000256" key="20">
    <source>
        <dbReference type="ARBA" id="ARBA00023239"/>
    </source>
</evidence>
<reference evidence="29" key="1">
    <citation type="submission" date="2025-08" db="UniProtKB">
        <authorList>
            <consortium name="RefSeq"/>
        </authorList>
    </citation>
    <scope>IDENTIFICATION</scope>
    <source>
        <tissue evidence="29">Brain</tissue>
    </source>
</reference>
<dbReference type="CDD" id="cd07302">
    <property type="entry name" value="CHD"/>
    <property type="match status" value="2"/>
</dbReference>
<dbReference type="GO" id="GO:0005929">
    <property type="term" value="C:cilium"/>
    <property type="evidence" value="ECO:0007669"/>
    <property type="project" value="UniProtKB-SubCell"/>
</dbReference>
<dbReference type="FunFam" id="3.40.50.300:FF:001623">
    <property type="entry name" value="Adenylate cyclase type 10"/>
    <property type="match status" value="1"/>
</dbReference>
<keyword evidence="19" id="KW-0206">Cytoskeleton</keyword>
<dbReference type="PANTHER" id="PTHR16305">
    <property type="entry name" value="TESTICULAR SOLUBLE ADENYLYL CYCLASE"/>
    <property type="match status" value="1"/>
</dbReference>
<organism evidence="28 29">
    <name type="scientific">Mustela putorius furo</name>
    <name type="common">European domestic ferret</name>
    <name type="synonym">Mustela furo</name>
    <dbReference type="NCBI Taxonomy" id="9669"/>
    <lineage>
        <taxon>Eukaryota</taxon>
        <taxon>Metazoa</taxon>
        <taxon>Chordata</taxon>
        <taxon>Craniata</taxon>
        <taxon>Vertebrata</taxon>
        <taxon>Euteleostomi</taxon>
        <taxon>Mammalia</taxon>
        <taxon>Eutheria</taxon>
        <taxon>Laurasiatheria</taxon>
        <taxon>Carnivora</taxon>
        <taxon>Caniformia</taxon>
        <taxon>Musteloidea</taxon>
        <taxon>Mustelidae</taxon>
        <taxon>Mustelinae</taxon>
        <taxon>Mustela</taxon>
    </lineage>
</organism>
<evidence type="ECO:0000313" key="28">
    <source>
        <dbReference type="Proteomes" id="UP000000715"/>
    </source>
</evidence>
<evidence type="ECO:0000256" key="6">
    <source>
        <dbReference type="ARBA" id="ARBA00004245"/>
    </source>
</evidence>
<evidence type="ECO:0000256" key="3">
    <source>
        <dbReference type="ARBA" id="ARBA00001946"/>
    </source>
</evidence>
<evidence type="ECO:0000256" key="19">
    <source>
        <dbReference type="ARBA" id="ARBA00023212"/>
    </source>
</evidence>
<accession>A0A8U0V9H2</accession>
<keyword evidence="15" id="KW-0067">ATP-binding</keyword>
<comment type="cofactor">
    <cofactor evidence="3">
        <name>Mg(2+)</name>
        <dbReference type="ChEBI" id="CHEBI:18420"/>
    </cofactor>
</comment>
<evidence type="ECO:0000256" key="1">
    <source>
        <dbReference type="ARBA" id="ARBA00001593"/>
    </source>
</evidence>
<keyword evidence="16" id="KW-0460">Magnesium</keyword>
<evidence type="ECO:0000256" key="23">
    <source>
        <dbReference type="ARBA" id="ARBA00054660"/>
    </source>
</evidence>
<evidence type="ECO:0000256" key="17">
    <source>
        <dbReference type="ARBA" id="ARBA00022998"/>
    </source>
</evidence>
<dbReference type="GO" id="GO:0005856">
    <property type="term" value="C:cytoskeleton"/>
    <property type="evidence" value="ECO:0007669"/>
    <property type="project" value="UniProtKB-SubCell"/>
</dbReference>
<keyword evidence="17" id="KW-0115">cAMP biosynthesis</keyword>
<dbReference type="GO" id="GO:0035556">
    <property type="term" value="P:intracellular signal transduction"/>
    <property type="evidence" value="ECO:0007669"/>
    <property type="project" value="InterPro"/>
</dbReference>
<dbReference type="FunFam" id="3.30.70.1230:FF:000021">
    <property type="entry name" value="Adenylate cyclase type 10"/>
    <property type="match status" value="1"/>
</dbReference>
<evidence type="ECO:0000256" key="22">
    <source>
        <dbReference type="ARBA" id="ARBA00023273"/>
    </source>
</evidence>
<dbReference type="RefSeq" id="XP_044943723.1">
    <property type="nucleotide sequence ID" value="XM_045087788.1"/>
</dbReference>
<feature type="domain" description="Guanylate cyclase" evidence="27">
    <location>
        <begin position="341"/>
        <end position="418"/>
    </location>
</feature>
<keyword evidence="10" id="KW-1003">Cell membrane</keyword>
<dbReference type="InterPro" id="IPR029787">
    <property type="entry name" value="Nucleotide_cyclase"/>
</dbReference>
<keyword evidence="12" id="KW-0479">Metal-binding</keyword>
<protein>
    <recommendedName>
        <fullName evidence="24">Adenylate cyclase type 10</fullName>
        <ecNumber evidence="9">4.6.1.1</ecNumber>
    </recommendedName>
    <alternativeName>
        <fullName evidence="26">Germ cell soluble adenylyl cyclase</fullName>
    </alternativeName>
    <alternativeName>
        <fullName evidence="25">Testicular soluble adenylyl cyclase</fullName>
    </alternativeName>
</protein>
<keyword evidence="20" id="KW-0456">Lyase</keyword>
<evidence type="ECO:0000256" key="13">
    <source>
        <dbReference type="ARBA" id="ARBA00022737"/>
    </source>
</evidence>
<evidence type="ECO:0000256" key="7">
    <source>
        <dbReference type="ARBA" id="ARBA00004413"/>
    </source>
</evidence>
<dbReference type="SUPFAM" id="SSF52540">
    <property type="entry name" value="P-loop containing nucleoside triphosphate hydrolases"/>
    <property type="match status" value="1"/>
</dbReference>
<evidence type="ECO:0000256" key="15">
    <source>
        <dbReference type="ARBA" id="ARBA00022840"/>
    </source>
</evidence>
<evidence type="ECO:0000256" key="16">
    <source>
        <dbReference type="ARBA" id="ARBA00022842"/>
    </source>
</evidence>
<proteinExistence type="predicted"/>
<dbReference type="CTD" id="55811"/>
<dbReference type="FunFam" id="3.30.70.1230:FF:000017">
    <property type="entry name" value="Adenylate cyclase type 10"/>
    <property type="match status" value="1"/>
</dbReference>
<evidence type="ECO:0000256" key="26">
    <source>
        <dbReference type="ARBA" id="ARBA00081854"/>
    </source>
</evidence>
<dbReference type="GO" id="GO:0005634">
    <property type="term" value="C:nucleus"/>
    <property type="evidence" value="ECO:0007669"/>
    <property type="project" value="UniProtKB-SubCell"/>
</dbReference>
<evidence type="ECO:0000256" key="4">
    <source>
        <dbReference type="ARBA" id="ARBA00004123"/>
    </source>
</evidence>
<keyword evidence="18" id="KW-0472">Membrane</keyword>
<evidence type="ECO:0000256" key="12">
    <source>
        <dbReference type="ARBA" id="ARBA00022723"/>
    </source>
</evidence>
<keyword evidence="28" id="KW-1185">Reference proteome</keyword>
<dbReference type="GO" id="GO:0048471">
    <property type="term" value="C:perinuclear region of cytoplasm"/>
    <property type="evidence" value="ECO:0007669"/>
    <property type="project" value="UniProtKB-SubCell"/>
</dbReference>
<evidence type="ECO:0000313" key="29">
    <source>
        <dbReference type="RefSeq" id="XP_044943723.1"/>
    </source>
</evidence>
<dbReference type="SUPFAM" id="SSF55073">
    <property type="entry name" value="Nucleotide cyclase"/>
    <property type="match status" value="2"/>
</dbReference>
<dbReference type="Pfam" id="PF00211">
    <property type="entry name" value="Guanylate_cyc"/>
    <property type="match status" value="2"/>
</dbReference>
<evidence type="ECO:0000256" key="14">
    <source>
        <dbReference type="ARBA" id="ARBA00022741"/>
    </source>
</evidence>
<sequence>MSSRREESQDRAIVRIAAHLPDLIVYGDFSPERPSVDYFDGVLMFVDISGFTAMTEKFSTAMYMDRGAEQLVEILNHYISAIVEKVLIFGGDILKFAGDALLALWKVERRQLENIITVVIKCSLEIHGLFETQEAEEGLDVRVKIGLAAGHITMLVFGDETRNYFLVIGQAVEDVRLAQNMAQMNDVILSPNCWQLCDRSMIEIERIPDQRAVKVNFLKPPSTFNFDEFFTKCMTFMNYYPSGDHKNLLRLACMLESDPELEMSLQKYVMESILKQIDDKQLRGYLSELRPVTIVFVNLVFKDQDKAEVIGSAIQDACVHISSVLRVFRGQINKVFMFDKGCSFLCVFGFPGEKAPDEVTHALESAVDIFDFCSQVHKIRTVSIGVASGIVFCGIVGHSVRHEYTVIGQKVNIAARMMMYYPGIVTCDSVTYNGSNLPAYFFKELPKKVMKGVADSGPVYQCLGLNEKVMFGMAYLICSRDEGYPLLGRDKEIKYFMCTMKEFLVSNCSRVLMYEGSSGYGKSQILMEIEYLAQGENHRTIAIALTKIGFHQNFYTIQILMANVLGLDACKHYKERQTNLQNKVKTLLDEKFYCLLNDLFHVQFPISREVSKMTTLKKQKQLETLFLKILEQTVKEERIIFIIDEGQFIDSASWAFMEKLIRTVPIFIIMSLSPFTDTPCVAARTIMKNRNATYVTLGALQPKDIRNKVCLDLNVRCIPKELDTYLVEGSCGIPFYCEELLKNLDHHRVLVFQPMESEEKTNMTWNNLFKNFSRPSEELKILTPNYEERSEEVCTLASGVRLKNLSPPASLKAEEEITFSKIETPKKSEIFSENLSPEEIREKILSFFDVIITKMKMPEEDIIPLESCQCEEIVEMVIMPLAHHFLALGENNKALYYFLEITSAYLILGDNYMAHLYLKEGERLLKMLKDDRSWSHTFEAAAFYSLKGQVCFNMGQMVLAKKMLRKALRLLNRVFPYNLISLFLHTHVEKNRHFYYADQQAQESSRPGKRRLAQLYRQTACFSLLWQIYSLNYFFHHKYYGHLAAMMQVNTALETQDDFQIIKAYLDYALHHQLAGYQGVWFKQELMAMEQIFNLPLKGVGIEIVSYVADTLGYTKLLMGHLDLAIDLGSRAHKMWALLRNPNRHYIVLCWLSKSLFLKSRNKQLIQVLGWLWDLSVTEEHIFSKAFFYFVCLDIMLYSGFVYKTFEECLEFIRQNEDNRILKFQSGILLGLYSSVAICCGLGQGLSTSVGTAGSHSSTWRPAPSPVCDSAGVAGTCEPAFLKSIRYARLQDWDSFHEFSSRAKNLVPRRTPTALYYEGISRYMEGEVLYLQKQIEGQSENAQDSGVELLKSLESLVAQNTTGPVFYPRLYHLMAYACILMGDGQNCDLFLNTALQLSETQGNVLERCWLNMSKERWYSSSERTDDRWPQTLARLPSWEKVAAGEASAQDVQKNKFLMRVNILDNPF</sequence>
<evidence type="ECO:0000256" key="8">
    <source>
        <dbReference type="ARBA" id="ARBA00004556"/>
    </source>
</evidence>
<dbReference type="PANTHER" id="PTHR16305:SF32">
    <property type="entry name" value="ADENYLATE CYCLASE TYPE 10"/>
    <property type="match status" value="1"/>
</dbReference>
<dbReference type="GO" id="GO:0005886">
    <property type="term" value="C:plasma membrane"/>
    <property type="evidence" value="ECO:0007669"/>
    <property type="project" value="UniProtKB-SubCell"/>
</dbReference>
<evidence type="ECO:0000256" key="9">
    <source>
        <dbReference type="ARBA" id="ARBA00012201"/>
    </source>
</evidence>
<dbReference type="GO" id="GO:0005524">
    <property type="term" value="F:ATP binding"/>
    <property type="evidence" value="ECO:0007669"/>
    <property type="project" value="UniProtKB-KW"/>
</dbReference>
<feature type="domain" description="Guanylate cyclase" evidence="27">
    <location>
        <begin position="42"/>
        <end position="179"/>
    </location>
</feature>
<evidence type="ECO:0000256" key="21">
    <source>
        <dbReference type="ARBA" id="ARBA00023242"/>
    </source>
</evidence>
<dbReference type="EC" id="4.6.1.1" evidence="9"/>
<name>A0A8U0V9H2_MUSPF</name>
<keyword evidence="11" id="KW-0963">Cytoplasm</keyword>
<comment type="cofactor">
    <cofactor evidence="2">
        <name>Mn(2+)</name>
        <dbReference type="ChEBI" id="CHEBI:29035"/>
    </cofactor>
</comment>
<evidence type="ECO:0000256" key="10">
    <source>
        <dbReference type="ARBA" id="ARBA00022475"/>
    </source>
</evidence>
<dbReference type="GO" id="GO:0046872">
    <property type="term" value="F:metal ion binding"/>
    <property type="evidence" value="ECO:0007669"/>
    <property type="project" value="UniProtKB-KW"/>
</dbReference>
<dbReference type="PROSITE" id="PS50125">
    <property type="entry name" value="GUANYLATE_CYCLASE_2"/>
    <property type="match status" value="2"/>
</dbReference>
<dbReference type="InterPro" id="IPR027417">
    <property type="entry name" value="P-loop_NTPase"/>
</dbReference>
<dbReference type="Gene3D" id="3.30.70.1230">
    <property type="entry name" value="Nucleotide cyclase"/>
    <property type="match status" value="2"/>
</dbReference>
<evidence type="ECO:0000256" key="5">
    <source>
        <dbReference type="ARBA" id="ARBA00004138"/>
    </source>
</evidence>
<dbReference type="GO" id="GO:0004016">
    <property type="term" value="F:adenylate cyclase activity"/>
    <property type="evidence" value="ECO:0007669"/>
    <property type="project" value="UniProtKB-EC"/>
</dbReference>
<keyword evidence="22" id="KW-0966">Cell projection</keyword>
<evidence type="ECO:0000259" key="27">
    <source>
        <dbReference type="PROSITE" id="PS50125"/>
    </source>
</evidence>
<dbReference type="Gene3D" id="3.40.50.300">
    <property type="entry name" value="P-loop containing nucleotide triphosphate hydrolases"/>
    <property type="match status" value="1"/>
</dbReference>
<evidence type="ECO:0000256" key="2">
    <source>
        <dbReference type="ARBA" id="ARBA00001936"/>
    </source>
</evidence>
<evidence type="ECO:0000256" key="11">
    <source>
        <dbReference type="ARBA" id="ARBA00022490"/>
    </source>
</evidence>
<evidence type="ECO:0000256" key="24">
    <source>
        <dbReference type="ARBA" id="ARBA00067186"/>
    </source>
</evidence>
<keyword evidence="13" id="KW-0677">Repeat</keyword>
<evidence type="ECO:0000256" key="18">
    <source>
        <dbReference type="ARBA" id="ARBA00023136"/>
    </source>
</evidence>
<evidence type="ECO:0000256" key="25">
    <source>
        <dbReference type="ARBA" id="ARBA00078060"/>
    </source>
</evidence>
<dbReference type="GO" id="GO:0006171">
    <property type="term" value="P:cAMP biosynthetic process"/>
    <property type="evidence" value="ECO:0007669"/>
    <property type="project" value="UniProtKB-KW"/>
</dbReference>
<dbReference type="GeneID" id="101674047"/>
<gene>
    <name evidence="29" type="primary">ADCY10</name>
</gene>